<dbReference type="Proteomes" id="UP000004200">
    <property type="component" value="Unassembled WGS sequence"/>
</dbReference>
<proteinExistence type="predicted"/>
<evidence type="ECO:0000313" key="1">
    <source>
        <dbReference type="EMBL" id="EGV28198.1"/>
    </source>
</evidence>
<name>G2E6Q1_9GAMM</name>
<dbReference type="EMBL" id="AFWT01000043">
    <property type="protein sequence ID" value="EGV28198.1"/>
    <property type="molecule type" value="Genomic_DNA"/>
</dbReference>
<protein>
    <submittedName>
        <fullName evidence="1">Uncharacterized protein</fullName>
    </submittedName>
</protein>
<keyword evidence="2" id="KW-1185">Reference proteome</keyword>
<sequence>MIAGIVRSQPDVEKSAILRNIIQSGREREWPPEHLAECLRLARDEPFTWGLAEECGDAVESVYWRTVTPWLMRSKPADREFAMSKLLEAGRPISALNATIHDTNAVNPALLVEALDTALRTGEPNAQFPRSWHLAKLIERLESWEDMDQERLLQIEFLLAPSFRIEQTAELKALTEAITSRPELFAELICLLYRPESVEPKTQASPTDGERAAAENAWHLLDDCRRQPGTLPNGEIDHDSCIRFVDRALELCREQDRLTMAEQTIGQILAHAPEGADGIWPGSPARDILDRAEFEQMRTGFEFGARNKRGVTSRAMDEGGAQERSLTAHFRNHADALAVTHPFLAESLRRIAQSYHDDAKRHDDEAALWQERY</sequence>
<gene>
    <name evidence="1" type="ORF">ThidrDRAFT_3964</name>
</gene>
<evidence type="ECO:0000313" key="2">
    <source>
        <dbReference type="Proteomes" id="UP000004200"/>
    </source>
</evidence>
<reference evidence="1 2" key="1">
    <citation type="submission" date="2011-06" db="EMBL/GenBank/DDBJ databases">
        <title>The draft genome of Thiorhodococcus drewsii AZ1.</title>
        <authorList>
            <consortium name="US DOE Joint Genome Institute (JGI-PGF)"/>
            <person name="Lucas S."/>
            <person name="Han J."/>
            <person name="Lapidus A."/>
            <person name="Cheng J.-F."/>
            <person name="Goodwin L."/>
            <person name="Pitluck S."/>
            <person name="Peters L."/>
            <person name="Land M.L."/>
            <person name="Hauser L."/>
            <person name="Vogl K."/>
            <person name="Liu Z."/>
            <person name="Imhoff J."/>
            <person name="Thiel V."/>
            <person name="Frigaard N.-U."/>
            <person name="Bryant D.A."/>
            <person name="Woyke T.J."/>
        </authorList>
    </citation>
    <scope>NUCLEOTIDE SEQUENCE [LARGE SCALE GENOMIC DNA]</scope>
    <source>
        <strain evidence="1 2">AZ1</strain>
    </source>
</reference>
<organism evidence="1 2">
    <name type="scientific">Thiorhodococcus drewsii AZ1</name>
    <dbReference type="NCBI Taxonomy" id="765913"/>
    <lineage>
        <taxon>Bacteria</taxon>
        <taxon>Pseudomonadati</taxon>
        <taxon>Pseudomonadota</taxon>
        <taxon>Gammaproteobacteria</taxon>
        <taxon>Chromatiales</taxon>
        <taxon>Chromatiaceae</taxon>
        <taxon>Thiorhodococcus</taxon>
    </lineage>
</organism>
<dbReference type="eggNOG" id="COG3093">
    <property type="taxonomic scope" value="Bacteria"/>
</dbReference>
<comment type="caution">
    <text evidence="1">The sequence shown here is derived from an EMBL/GenBank/DDBJ whole genome shotgun (WGS) entry which is preliminary data.</text>
</comment>
<accession>G2E6Q1</accession>
<dbReference type="AlphaFoldDB" id="G2E6Q1"/>
<dbReference type="STRING" id="765913.ThidrDRAFT_3964"/>